<organism evidence="2 3">
    <name type="scientific">Geomonas paludis</name>
    <dbReference type="NCBI Taxonomy" id="2740185"/>
    <lineage>
        <taxon>Bacteria</taxon>
        <taxon>Pseudomonadati</taxon>
        <taxon>Thermodesulfobacteriota</taxon>
        <taxon>Desulfuromonadia</taxon>
        <taxon>Geobacterales</taxon>
        <taxon>Geobacteraceae</taxon>
        <taxon>Geomonas</taxon>
    </lineage>
</organism>
<dbReference type="EMBL" id="BLXY01000004">
    <property type="protein sequence ID" value="GFO64591.1"/>
    <property type="molecule type" value="Genomic_DNA"/>
</dbReference>
<feature type="domain" description="Cytochrome c7-like" evidence="1">
    <location>
        <begin position="207"/>
        <end position="268"/>
    </location>
</feature>
<dbReference type="Gene3D" id="3.90.10.10">
    <property type="entry name" value="Cytochrome C3"/>
    <property type="match status" value="2"/>
</dbReference>
<accession>A0A6V8MWX3</accession>
<dbReference type="PANTHER" id="PTHR39425:SF1">
    <property type="entry name" value="CYTOCHROME C7-LIKE DOMAIN-CONTAINING PROTEIN"/>
    <property type="match status" value="1"/>
</dbReference>
<dbReference type="SUPFAM" id="SSF48695">
    <property type="entry name" value="Multiheme cytochromes"/>
    <property type="match status" value="1"/>
</dbReference>
<evidence type="ECO:0000313" key="2">
    <source>
        <dbReference type="EMBL" id="GFO64591.1"/>
    </source>
</evidence>
<protein>
    <recommendedName>
        <fullName evidence="1">Cytochrome c7-like domain-containing protein</fullName>
    </recommendedName>
</protein>
<reference evidence="3" key="1">
    <citation type="submission" date="2020-06" db="EMBL/GenBank/DDBJ databases">
        <title>Draft genomic sequecing of Geomonas sp. Red736.</title>
        <authorList>
            <person name="Itoh H."/>
            <person name="Xu Z.X."/>
            <person name="Ushijima N."/>
            <person name="Masuda Y."/>
            <person name="Shiratori Y."/>
            <person name="Senoo K."/>
        </authorList>
    </citation>
    <scope>NUCLEOTIDE SEQUENCE [LARGE SCALE GENOMIC DNA]</scope>
    <source>
        <strain evidence="3">Red736</strain>
    </source>
</reference>
<feature type="domain" description="Cytochrome c7-like" evidence="1">
    <location>
        <begin position="71"/>
        <end position="136"/>
    </location>
</feature>
<dbReference type="AlphaFoldDB" id="A0A6V8MWX3"/>
<name>A0A6V8MWX3_9BACT</name>
<dbReference type="Proteomes" id="UP000568888">
    <property type="component" value="Unassembled WGS sequence"/>
</dbReference>
<dbReference type="NCBIfam" id="TIGR04257">
    <property type="entry name" value="nanowire_3heme"/>
    <property type="match status" value="2"/>
</dbReference>
<gene>
    <name evidence="2" type="ORF">GMPD_25100</name>
</gene>
<dbReference type="InterPro" id="IPR026352">
    <property type="entry name" value="Nanowire_3heme"/>
</dbReference>
<comment type="caution">
    <text evidence="2">The sequence shown here is derived from an EMBL/GenBank/DDBJ whole genome shotgun (WGS) entry which is preliminary data.</text>
</comment>
<dbReference type="PANTHER" id="PTHR39425">
    <property type="entry name" value="LIPOPROTEIN CYTOCHROME C"/>
    <property type="match status" value="1"/>
</dbReference>
<evidence type="ECO:0000313" key="3">
    <source>
        <dbReference type="Proteomes" id="UP000568888"/>
    </source>
</evidence>
<proteinExistence type="predicted"/>
<dbReference type="Pfam" id="PF14522">
    <property type="entry name" value="Cytochrome_C7"/>
    <property type="match status" value="2"/>
</dbReference>
<dbReference type="InterPro" id="IPR036280">
    <property type="entry name" value="Multihaem_cyt_sf"/>
</dbReference>
<evidence type="ECO:0000259" key="1">
    <source>
        <dbReference type="Pfam" id="PF14522"/>
    </source>
</evidence>
<sequence length="276" mass="30694">MESGVVRKAVRMLLRVVPVVLLVLAMSSGGDAMDRSELAKVLKTIPPNGPFARFGNVTMRMRTKQAGMEPVVFPHWVHRKNYTCRVCHLELNFGMKRGDTGITRAQYTKGKFCGVCHNGTVAFGVQTADKQCHRCHMENTKELDKRFEEFAEGLPMSSFGNGIDWAAAYRDGSIRPTNSIGAEITIPFPEKLKQPLKLGTASPRSDVSFSHQEHFAELDCSSCHPDIFNIKVKSTTAFTMDTNIYGNFCGACHMLVAFPMNDCKRCHKGMSNSFAM</sequence>
<dbReference type="InterPro" id="IPR029467">
    <property type="entry name" value="Cyt_c7-like"/>
</dbReference>